<dbReference type="EMBL" id="UINC01022987">
    <property type="protein sequence ID" value="SVA93753.1"/>
    <property type="molecule type" value="Genomic_DNA"/>
</dbReference>
<feature type="compositionally biased region" description="Basic and acidic residues" evidence="1">
    <location>
        <begin position="42"/>
        <end position="51"/>
    </location>
</feature>
<protein>
    <submittedName>
        <fullName evidence="2">Uncharacterized protein</fullName>
    </submittedName>
</protein>
<feature type="region of interest" description="Disordered" evidence="1">
    <location>
        <begin position="42"/>
        <end position="66"/>
    </location>
</feature>
<organism evidence="2">
    <name type="scientific">marine metagenome</name>
    <dbReference type="NCBI Taxonomy" id="408172"/>
    <lineage>
        <taxon>unclassified sequences</taxon>
        <taxon>metagenomes</taxon>
        <taxon>ecological metagenomes</taxon>
    </lineage>
</organism>
<feature type="non-terminal residue" evidence="2">
    <location>
        <position position="1"/>
    </location>
</feature>
<evidence type="ECO:0000256" key="1">
    <source>
        <dbReference type="SAM" id="MobiDB-lite"/>
    </source>
</evidence>
<reference evidence="2" key="1">
    <citation type="submission" date="2018-05" db="EMBL/GenBank/DDBJ databases">
        <authorList>
            <person name="Lanie J.A."/>
            <person name="Ng W.-L."/>
            <person name="Kazmierczak K.M."/>
            <person name="Andrzejewski T.M."/>
            <person name="Davidsen T.M."/>
            <person name="Wayne K.J."/>
            <person name="Tettelin H."/>
            <person name="Glass J.I."/>
            <person name="Rusch D."/>
            <person name="Podicherti R."/>
            <person name="Tsui H.-C.T."/>
            <person name="Winkler M.E."/>
        </authorList>
    </citation>
    <scope>NUCLEOTIDE SEQUENCE</scope>
</reference>
<gene>
    <name evidence="2" type="ORF">METZ01_LOCUS146607</name>
</gene>
<accession>A0A381ZYF0</accession>
<evidence type="ECO:0000313" key="2">
    <source>
        <dbReference type="EMBL" id="SVA93753.1"/>
    </source>
</evidence>
<name>A0A381ZYF0_9ZZZZ</name>
<dbReference type="AlphaFoldDB" id="A0A381ZYF0"/>
<sequence length="86" mass="9007">VAALAALGGAWFTPTTMIDGKRYLRFPNPSVGSPLICTTETPRVEGEERATGHSPPSSLCRPEQSATAASRSLVSTVTCVRESTAT</sequence>
<proteinExistence type="predicted"/>